<dbReference type="EMBL" id="JAUDEA010000012">
    <property type="protein sequence ID" value="MDM8271579.1"/>
    <property type="molecule type" value="Genomic_DNA"/>
</dbReference>
<keyword evidence="2 5" id="KW-0812">Transmembrane</keyword>
<keyword evidence="3 5" id="KW-1133">Transmembrane helix</keyword>
<name>A0ABT7V4Q2_9ACTN</name>
<keyword evidence="4 5" id="KW-0472">Membrane</keyword>
<comment type="caution">
    <text evidence="7">The sequence shown here is derived from an EMBL/GenBank/DDBJ whole genome shotgun (WGS) entry which is preliminary data.</text>
</comment>
<evidence type="ECO:0000256" key="3">
    <source>
        <dbReference type="ARBA" id="ARBA00022989"/>
    </source>
</evidence>
<protein>
    <recommendedName>
        <fullName evidence="6">O-antigen ligase-related domain-containing protein</fullName>
    </recommendedName>
</protein>
<dbReference type="PANTHER" id="PTHR37422:SF13">
    <property type="entry name" value="LIPOPOLYSACCHARIDE BIOSYNTHESIS PROTEIN PA4999-RELATED"/>
    <property type="match status" value="1"/>
</dbReference>
<feature type="transmembrane region" description="Helical" evidence="5">
    <location>
        <begin position="386"/>
        <end position="402"/>
    </location>
</feature>
<evidence type="ECO:0000313" key="7">
    <source>
        <dbReference type="EMBL" id="MDM8271579.1"/>
    </source>
</evidence>
<keyword evidence="8" id="KW-1185">Reference proteome</keyword>
<evidence type="ECO:0000256" key="1">
    <source>
        <dbReference type="ARBA" id="ARBA00004141"/>
    </source>
</evidence>
<evidence type="ECO:0000313" key="8">
    <source>
        <dbReference type="Proteomes" id="UP001529256"/>
    </source>
</evidence>
<evidence type="ECO:0000256" key="2">
    <source>
        <dbReference type="ARBA" id="ARBA00022692"/>
    </source>
</evidence>
<feature type="transmembrane region" description="Helical" evidence="5">
    <location>
        <begin position="72"/>
        <end position="90"/>
    </location>
</feature>
<feature type="transmembrane region" description="Helical" evidence="5">
    <location>
        <begin position="96"/>
        <end position="116"/>
    </location>
</feature>
<feature type="transmembrane region" description="Helical" evidence="5">
    <location>
        <begin position="259"/>
        <end position="276"/>
    </location>
</feature>
<reference evidence="7 8" key="1">
    <citation type="submission" date="2023-06" db="EMBL/GenBank/DDBJ databases">
        <title>Identification and characterization of horizontal gene transfer across gut microbiota members of farm animals based on homology search.</title>
        <authorList>
            <person name="Schwarzerova J."/>
            <person name="Nykrynova M."/>
            <person name="Jureckova K."/>
            <person name="Cejkova D."/>
            <person name="Rychlik I."/>
        </authorList>
    </citation>
    <scope>NUCLEOTIDE SEQUENCE [LARGE SCALE GENOMIC DNA]</scope>
    <source>
        <strain evidence="7 8">153_Feed</strain>
    </source>
</reference>
<reference evidence="7 8" key="3">
    <citation type="submission" date="2023-06" db="EMBL/GenBank/DDBJ databases">
        <authorList>
            <person name="Zeman M."/>
            <person name="Kubasova T."/>
            <person name="Jahodarova E."/>
            <person name="Nykrynova M."/>
            <person name="Rychlik I."/>
        </authorList>
    </citation>
    <scope>NUCLEOTIDE SEQUENCE [LARGE SCALE GENOMIC DNA]</scope>
    <source>
        <strain evidence="7 8">153_Feed</strain>
    </source>
</reference>
<evidence type="ECO:0000256" key="5">
    <source>
        <dbReference type="SAM" id="Phobius"/>
    </source>
</evidence>
<sequence>MHSQALNKSRNIRASVTRFLVASAILTCSFDIFLTLEVAGATIRYCQIAEMCLACIALGGKGHYRGILRDKSFIALLVFVCLNTVFVFRSESLTNAIGYEGWLLINVIFLVAAYGLTERGDVSVSFLARWYLVGSSIVALFGLLQFALSHVGVYLFVTQFGQTGFGRINGFSFEPSYYSTYLIAAWVTLAYLAEKGSFIVLSRRMGYGCLLVLTLSILLSTSKLGWGAMALWVVLRVIMALKSALCGRSFGSNISVRRAVPLVAIVIVIVCIVGLIGQKYDLINTFFAGSGLFGTSAHSSGDRLSRMGSLLALFVQSPLLGVSLGGVDPALATYLDIPYSTNGLGINTTLEVAVATGVFGALAWLFFVLTTCLFRPFVSKRDACSLLTKGLAAGVAIQFLLLQANQNMLRPYFWVGISILFAALQKGGMASRRADPHLLGGERADNSSGQAL</sequence>
<feature type="transmembrane region" description="Helical" evidence="5">
    <location>
        <begin position="176"/>
        <end position="193"/>
    </location>
</feature>
<feature type="transmembrane region" description="Helical" evidence="5">
    <location>
        <begin position="408"/>
        <end position="424"/>
    </location>
</feature>
<gene>
    <name evidence="7" type="ORF">QUW25_07845</name>
</gene>
<reference evidence="8" key="2">
    <citation type="submission" date="2023-06" db="EMBL/GenBank/DDBJ databases">
        <title>Identification and characterization of horizontal gene transfer across gut microbiota members of farm animals based on homology search.</title>
        <authorList>
            <person name="Zeman M."/>
            <person name="Kubasova T."/>
            <person name="Jahodarova E."/>
            <person name="Nykrynova M."/>
            <person name="Rychlik I."/>
        </authorList>
    </citation>
    <scope>NUCLEOTIDE SEQUENCE [LARGE SCALE GENOMIC DNA]</scope>
    <source>
        <strain evidence="8">153_Feed</strain>
    </source>
</reference>
<accession>A0ABT7V4Q2</accession>
<comment type="subcellular location">
    <subcellularLocation>
        <location evidence="1">Membrane</location>
        <topology evidence="1">Multi-pass membrane protein</topology>
    </subcellularLocation>
</comment>
<dbReference type="InterPro" id="IPR051533">
    <property type="entry name" value="WaaL-like"/>
</dbReference>
<dbReference type="RefSeq" id="WP_289511656.1">
    <property type="nucleotide sequence ID" value="NZ_JAUDEA010000012.1"/>
</dbReference>
<feature type="domain" description="O-antigen ligase-related" evidence="6">
    <location>
        <begin position="210"/>
        <end position="365"/>
    </location>
</feature>
<dbReference type="Proteomes" id="UP001529256">
    <property type="component" value="Unassembled WGS sequence"/>
</dbReference>
<evidence type="ECO:0000256" key="4">
    <source>
        <dbReference type="ARBA" id="ARBA00023136"/>
    </source>
</evidence>
<proteinExistence type="predicted"/>
<feature type="transmembrane region" description="Helical" evidence="5">
    <location>
        <begin position="352"/>
        <end position="374"/>
    </location>
</feature>
<dbReference type="PANTHER" id="PTHR37422">
    <property type="entry name" value="TEICHURONIC ACID BIOSYNTHESIS PROTEIN TUAE"/>
    <property type="match status" value="1"/>
</dbReference>
<evidence type="ECO:0000259" key="6">
    <source>
        <dbReference type="Pfam" id="PF04932"/>
    </source>
</evidence>
<dbReference type="Pfam" id="PF04932">
    <property type="entry name" value="Wzy_C"/>
    <property type="match status" value="1"/>
</dbReference>
<feature type="transmembrane region" description="Helical" evidence="5">
    <location>
        <begin position="16"/>
        <end position="36"/>
    </location>
</feature>
<feature type="transmembrane region" description="Helical" evidence="5">
    <location>
        <begin position="128"/>
        <end position="156"/>
    </location>
</feature>
<dbReference type="InterPro" id="IPR007016">
    <property type="entry name" value="O-antigen_ligase-rel_domated"/>
</dbReference>
<organism evidence="7 8">
    <name type="scientific">Thermophilibacter provencensis</name>
    <dbReference type="NCBI Taxonomy" id="1852386"/>
    <lineage>
        <taxon>Bacteria</taxon>
        <taxon>Bacillati</taxon>
        <taxon>Actinomycetota</taxon>
        <taxon>Coriobacteriia</taxon>
        <taxon>Coriobacteriales</taxon>
        <taxon>Atopobiaceae</taxon>
        <taxon>Thermophilibacter</taxon>
    </lineage>
</organism>